<name>A0A0A9BEF1_ARUDO</name>
<reference evidence="1" key="1">
    <citation type="submission" date="2014-09" db="EMBL/GenBank/DDBJ databases">
        <authorList>
            <person name="Magalhaes I.L.F."/>
            <person name="Oliveira U."/>
            <person name="Santos F.R."/>
            <person name="Vidigal T.H.D.A."/>
            <person name="Brescovit A.D."/>
            <person name="Santos A.J."/>
        </authorList>
    </citation>
    <scope>NUCLEOTIDE SEQUENCE</scope>
    <source>
        <tissue evidence="1">Shoot tissue taken approximately 20 cm above the soil surface</tissue>
    </source>
</reference>
<reference evidence="1" key="2">
    <citation type="journal article" date="2015" name="Data Brief">
        <title>Shoot transcriptome of the giant reed, Arundo donax.</title>
        <authorList>
            <person name="Barrero R.A."/>
            <person name="Guerrero F.D."/>
            <person name="Moolhuijzen P."/>
            <person name="Goolsby J.A."/>
            <person name="Tidwell J."/>
            <person name="Bellgard S.E."/>
            <person name="Bellgard M.I."/>
        </authorList>
    </citation>
    <scope>NUCLEOTIDE SEQUENCE</scope>
    <source>
        <tissue evidence="1">Shoot tissue taken approximately 20 cm above the soil surface</tissue>
    </source>
</reference>
<accession>A0A0A9BEF1</accession>
<organism evidence="1">
    <name type="scientific">Arundo donax</name>
    <name type="common">Giant reed</name>
    <name type="synonym">Donax arundinaceus</name>
    <dbReference type="NCBI Taxonomy" id="35708"/>
    <lineage>
        <taxon>Eukaryota</taxon>
        <taxon>Viridiplantae</taxon>
        <taxon>Streptophyta</taxon>
        <taxon>Embryophyta</taxon>
        <taxon>Tracheophyta</taxon>
        <taxon>Spermatophyta</taxon>
        <taxon>Magnoliopsida</taxon>
        <taxon>Liliopsida</taxon>
        <taxon>Poales</taxon>
        <taxon>Poaceae</taxon>
        <taxon>PACMAD clade</taxon>
        <taxon>Arundinoideae</taxon>
        <taxon>Arundineae</taxon>
        <taxon>Arundo</taxon>
    </lineage>
</organism>
<protein>
    <submittedName>
        <fullName evidence="1">Uncharacterized protein</fullName>
    </submittedName>
</protein>
<proteinExistence type="predicted"/>
<evidence type="ECO:0000313" key="1">
    <source>
        <dbReference type="EMBL" id="JAD57657.1"/>
    </source>
</evidence>
<dbReference type="EMBL" id="GBRH01240238">
    <property type="protein sequence ID" value="JAD57657.1"/>
    <property type="molecule type" value="Transcribed_RNA"/>
</dbReference>
<dbReference type="AlphaFoldDB" id="A0A0A9BEF1"/>
<sequence>MIHNDVSTKLISKVVQ</sequence>